<dbReference type="AlphaFoldDB" id="A0ABD1W8W2"/>
<keyword evidence="1" id="KW-0175">Coiled coil</keyword>
<keyword evidence="6" id="KW-1185">Reference proteome</keyword>
<dbReference type="Pfam" id="PF04784">
    <property type="entry name" value="DUF547"/>
    <property type="match status" value="1"/>
</dbReference>
<evidence type="ECO:0008006" key="7">
    <source>
        <dbReference type="Google" id="ProtNLM"/>
    </source>
</evidence>
<evidence type="ECO:0000259" key="4">
    <source>
        <dbReference type="Pfam" id="PF14389"/>
    </source>
</evidence>
<gene>
    <name evidence="5" type="ORF">Fot_14506</name>
</gene>
<dbReference type="Pfam" id="PF14389">
    <property type="entry name" value="Lzipper-MIP1"/>
    <property type="match status" value="1"/>
</dbReference>
<dbReference type="Proteomes" id="UP001604277">
    <property type="component" value="Unassembled WGS sequence"/>
</dbReference>
<proteinExistence type="predicted"/>
<evidence type="ECO:0000256" key="1">
    <source>
        <dbReference type="SAM" id="Coils"/>
    </source>
</evidence>
<organism evidence="5 6">
    <name type="scientific">Forsythia ovata</name>
    <dbReference type="NCBI Taxonomy" id="205694"/>
    <lineage>
        <taxon>Eukaryota</taxon>
        <taxon>Viridiplantae</taxon>
        <taxon>Streptophyta</taxon>
        <taxon>Embryophyta</taxon>
        <taxon>Tracheophyta</taxon>
        <taxon>Spermatophyta</taxon>
        <taxon>Magnoliopsida</taxon>
        <taxon>eudicotyledons</taxon>
        <taxon>Gunneridae</taxon>
        <taxon>Pentapetalae</taxon>
        <taxon>asterids</taxon>
        <taxon>lamiids</taxon>
        <taxon>Lamiales</taxon>
        <taxon>Oleaceae</taxon>
        <taxon>Forsythieae</taxon>
        <taxon>Forsythia</taxon>
    </lineage>
</organism>
<feature type="region of interest" description="Disordered" evidence="2">
    <location>
        <begin position="1"/>
        <end position="42"/>
    </location>
</feature>
<evidence type="ECO:0000313" key="6">
    <source>
        <dbReference type="Proteomes" id="UP001604277"/>
    </source>
</evidence>
<evidence type="ECO:0000259" key="3">
    <source>
        <dbReference type="Pfam" id="PF04784"/>
    </source>
</evidence>
<dbReference type="PANTHER" id="PTHR23054:SF26">
    <property type="entry name" value="ELECTRON TRANSPORTER"/>
    <property type="match status" value="1"/>
</dbReference>
<protein>
    <recommendedName>
        <fullName evidence="7">Electron transporter</fullName>
    </recommendedName>
</protein>
<dbReference type="EMBL" id="JBFOLJ010000004">
    <property type="protein sequence ID" value="KAL2545273.1"/>
    <property type="molecule type" value="Genomic_DNA"/>
</dbReference>
<feature type="coiled-coil region" evidence="1">
    <location>
        <begin position="95"/>
        <end position="163"/>
    </location>
</feature>
<dbReference type="InterPro" id="IPR006869">
    <property type="entry name" value="DUF547"/>
</dbReference>
<feature type="domain" description="Ternary complex factor MIP1 leucine-zipper" evidence="4">
    <location>
        <begin position="92"/>
        <end position="173"/>
    </location>
</feature>
<comment type="caution">
    <text evidence="5">The sequence shown here is derived from an EMBL/GenBank/DDBJ whole genome shotgun (WGS) entry which is preliminary data.</text>
</comment>
<evidence type="ECO:0000313" key="5">
    <source>
        <dbReference type="EMBL" id="KAL2545273.1"/>
    </source>
</evidence>
<feature type="domain" description="DUF547" evidence="3">
    <location>
        <begin position="380"/>
        <end position="517"/>
    </location>
</feature>
<name>A0ABD1W8W2_9LAMI</name>
<dbReference type="PANTHER" id="PTHR23054">
    <property type="entry name" value="TERNARY COMPLEX FACTOR MIP1, LEUCINE-ZIPPER-RELATED"/>
    <property type="match status" value="1"/>
</dbReference>
<reference evidence="6" key="1">
    <citation type="submission" date="2024-07" db="EMBL/GenBank/DDBJ databases">
        <title>Two chromosome-level genome assemblies of Korean endemic species Abeliophyllum distichum and Forsythia ovata (Oleaceae).</title>
        <authorList>
            <person name="Jang H."/>
        </authorList>
    </citation>
    <scope>NUCLEOTIDE SEQUENCE [LARGE SCALE GENOMIC DNA]</scope>
</reference>
<sequence length="605" mass="68698">MSRRVRKRNGSIVEEDKERANGNSLASTHGYAQHRRSKSASERNLDLIRAGDSHCTQKDFNQSHGLVAPPINIGRASALQEKSFSVKTDDISNHRASLENDIEHLQLRLQQEKSMRMLLEKAMGRASSTLSPGHRHFAAQYQTKELIAEIELLEDEVANREQHVLSLYRSIFENCVSRTTSEHSSVVASPAHVKNESRKHPSIITSAFCSSIKFPLQTFHSLAVISDSGKKSSLQSKTRHASLLNGKDNVHFEKSCSIHVKEQAPNTSKNSAPRTLKDHLYECPSRLSEEMVRSMAAVYCWLRSTSSANMEQNQSQFLTKSSTNVILPQQGVGEKKEGSARSTVEISWISTDKNNFSRASYAINNYRLLVEQLEKVNVCKMDSNAQIAFWINLYNSLVMHAYLAYGIPHNSLRRLALFHKAAYNVGGHVISASTIEQSIFCFRTPRIGQWLETVLSTAMRKRSGEERKLISSKFGLQNCQPLVCFALCTGAHSDPLLNVYTASNIKEELEAAKREFVQANVVVKRLKKVFLPKIIEKYVKEAYIHSDDLLKWVAENVDKKLQDTIQNCLDRRPNKRASLIIKWLPYNSRFRYVFSKELMEKPWWA</sequence>
<feature type="coiled-coil region" evidence="1">
    <location>
        <begin position="502"/>
        <end position="529"/>
    </location>
</feature>
<dbReference type="InterPro" id="IPR025757">
    <property type="entry name" value="MIP1_Leuzipper"/>
</dbReference>
<evidence type="ECO:0000256" key="2">
    <source>
        <dbReference type="SAM" id="MobiDB-lite"/>
    </source>
</evidence>
<accession>A0ABD1W8W2</accession>